<evidence type="ECO:0000313" key="2">
    <source>
        <dbReference type="EMBL" id="KAF6276655.1"/>
    </source>
</evidence>
<evidence type="ECO:0000313" key="3">
    <source>
        <dbReference type="Proteomes" id="UP000527355"/>
    </source>
</evidence>
<reference evidence="2 3" key="1">
    <citation type="journal article" date="2020" name="Nature">
        <title>Six reference-quality genomes reveal evolution of bat adaptations.</title>
        <authorList>
            <person name="Jebb D."/>
            <person name="Huang Z."/>
            <person name="Pippel M."/>
            <person name="Hughes G.M."/>
            <person name="Lavrichenko K."/>
            <person name="Devanna P."/>
            <person name="Winkler S."/>
            <person name="Jermiin L.S."/>
            <person name="Skirmuntt E.C."/>
            <person name="Katzourakis A."/>
            <person name="Burkitt-Gray L."/>
            <person name="Ray D.A."/>
            <person name="Sullivan K.A.M."/>
            <person name="Roscito J.G."/>
            <person name="Kirilenko B.M."/>
            <person name="Davalos L.M."/>
            <person name="Corthals A.P."/>
            <person name="Power M.L."/>
            <person name="Jones G."/>
            <person name="Ransome R.D."/>
            <person name="Dechmann D.K.N."/>
            <person name="Locatelli A.G."/>
            <person name="Puechmaille S.J."/>
            <person name="Fedrigo O."/>
            <person name="Jarvis E.D."/>
            <person name="Hiller M."/>
            <person name="Vernes S.C."/>
            <person name="Myers E.W."/>
            <person name="Teeling E.C."/>
        </authorList>
    </citation>
    <scope>NUCLEOTIDE SEQUENCE [LARGE SCALE GENOMIC DNA]</scope>
    <source>
        <strain evidence="2">MMyoMyo1</strain>
        <tissue evidence="2">Flight muscle</tissue>
    </source>
</reference>
<feature type="compositionally biased region" description="Basic and acidic residues" evidence="1">
    <location>
        <begin position="187"/>
        <end position="198"/>
    </location>
</feature>
<dbReference type="AlphaFoldDB" id="A0A7J7RL31"/>
<dbReference type="EMBL" id="JABWUV010000026">
    <property type="protein sequence ID" value="KAF6276655.1"/>
    <property type="molecule type" value="Genomic_DNA"/>
</dbReference>
<organism evidence="2 3">
    <name type="scientific">Myotis myotis</name>
    <name type="common">Greater mouse-eared bat</name>
    <name type="synonym">Vespertilio myotis</name>
    <dbReference type="NCBI Taxonomy" id="51298"/>
    <lineage>
        <taxon>Eukaryota</taxon>
        <taxon>Metazoa</taxon>
        <taxon>Chordata</taxon>
        <taxon>Craniata</taxon>
        <taxon>Vertebrata</taxon>
        <taxon>Euteleostomi</taxon>
        <taxon>Mammalia</taxon>
        <taxon>Eutheria</taxon>
        <taxon>Laurasiatheria</taxon>
        <taxon>Chiroptera</taxon>
        <taxon>Yangochiroptera</taxon>
        <taxon>Vespertilionidae</taxon>
        <taxon>Myotis</taxon>
    </lineage>
</organism>
<protein>
    <submittedName>
        <fullName evidence="2">Uncharacterized protein</fullName>
    </submittedName>
</protein>
<dbReference type="Proteomes" id="UP000527355">
    <property type="component" value="Unassembled WGS sequence"/>
</dbReference>
<keyword evidence="3" id="KW-1185">Reference proteome</keyword>
<feature type="compositionally biased region" description="Basic and acidic residues" evidence="1">
    <location>
        <begin position="128"/>
        <end position="142"/>
    </location>
</feature>
<proteinExistence type="predicted"/>
<feature type="region of interest" description="Disordered" evidence="1">
    <location>
        <begin position="120"/>
        <end position="198"/>
    </location>
</feature>
<feature type="region of interest" description="Disordered" evidence="1">
    <location>
        <begin position="1"/>
        <end position="41"/>
    </location>
</feature>
<feature type="compositionally biased region" description="Basic and acidic residues" evidence="1">
    <location>
        <begin position="162"/>
        <end position="175"/>
    </location>
</feature>
<gene>
    <name evidence="2" type="ORF">mMyoMyo1_010296</name>
</gene>
<feature type="compositionally biased region" description="Basic residues" evidence="1">
    <location>
        <begin position="143"/>
        <end position="152"/>
    </location>
</feature>
<evidence type="ECO:0000256" key="1">
    <source>
        <dbReference type="SAM" id="MobiDB-lite"/>
    </source>
</evidence>
<name>A0A7J7RL31_MYOMY</name>
<comment type="caution">
    <text evidence="2">The sequence shown here is derived from an EMBL/GenBank/DDBJ whole genome shotgun (WGS) entry which is preliminary data.</text>
</comment>
<accession>A0A7J7RL31</accession>
<sequence>MGPPRRAGCTEAETPMRETGPFPSDGRRSGPPDLLSHPPGACSHGFFDGAHPPLPRLPILKATHVHANGHRSGLLLLLLLICFSSFTTELRTNQVRGRRGSPSISGGVSEAQAVMARQPRLGTGGTGRSEEARCESPLDAGKRRSLGKHLGARARPLPSGGAEERRKREEADLDARLTAPTSPFEGGWRDSEARGVRR</sequence>